<dbReference type="EMBL" id="HBFO01000141">
    <property type="protein sequence ID" value="CAD8808991.1"/>
    <property type="molecule type" value="Transcribed_RNA"/>
</dbReference>
<dbReference type="PANTHER" id="PTHR21043">
    <property type="entry name" value="IOJAP SUPERFAMILY ORTHOLOG"/>
    <property type="match status" value="1"/>
</dbReference>
<feature type="compositionally biased region" description="Acidic residues" evidence="2">
    <location>
        <begin position="180"/>
        <end position="202"/>
    </location>
</feature>
<dbReference type="InterPro" id="IPR043519">
    <property type="entry name" value="NT_sf"/>
</dbReference>
<dbReference type="Pfam" id="PF02410">
    <property type="entry name" value="RsfS"/>
    <property type="match status" value="1"/>
</dbReference>
<evidence type="ECO:0000313" key="5">
    <source>
        <dbReference type="EMBL" id="CAD8808991.1"/>
    </source>
</evidence>
<evidence type="ECO:0008006" key="6">
    <source>
        <dbReference type="Google" id="ProtNLM"/>
    </source>
</evidence>
<dbReference type="SUPFAM" id="SSF81301">
    <property type="entry name" value="Nucleotidyltransferase"/>
    <property type="match status" value="1"/>
</dbReference>
<comment type="similarity">
    <text evidence="1">Belongs to the Iojap/RsfS family.</text>
</comment>
<dbReference type="GO" id="GO:0090071">
    <property type="term" value="P:negative regulation of ribosome biogenesis"/>
    <property type="evidence" value="ECO:0007669"/>
    <property type="project" value="TreeGrafter"/>
</dbReference>
<dbReference type="EMBL" id="HBFF01000010">
    <property type="protein sequence ID" value="CAD8727101.1"/>
    <property type="molecule type" value="Transcribed_RNA"/>
</dbReference>
<gene>
    <name evidence="3" type="ORF">OMED0929_LOCUS3984</name>
    <name evidence="5" type="ORF">OMED0930_LOCUS84</name>
    <name evidence="4" type="ORF">OMED0936_LOCUS9</name>
</gene>
<evidence type="ECO:0000313" key="3">
    <source>
        <dbReference type="EMBL" id="CAD8582680.1"/>
    </source>
</evidence>
<dbReference type="Gene3D" id="3.30.460.10">
    <property type="entry name" value="Beta Polymerase, domain 2"/>
    <property type="match status" value="1"/>
</dbReference>
<feature type="region of interest" description="Disordered" evidence="2">
    <location>
        <begin position="172"/>
        <end position="202"/>
    </location>
</feature>
<reference evidence="3" key="1">
    <citation type="submission" date="2021-01" db="EMBL/GenBank/DDBJ databases">
        <authorList>
            <person name="Corre E."/>
            <person name="Pelletier E."/>
            <person name="Niang G."/>
            <person name="Scheremetjew M."/>
            <person name="Finn R."/>
            <person name="Kale V."/>
            <person name="Holt S."/>
            <person name="Cochrane G."/>
            <person name="Meng A."/>
            <person name="Brown T."/>
            <person name="Cohen L."/>
        </authorList>
    </citation>
    <scope>NUCLEOTIDE SEQUENCE</scope>
    <source>
        <strain evidence="5">Clade-D-RCC1621</strain>
        <strain evidence="3">Clade-D-RCC2572</strain>
        <strain evidence="4">Clade-D-RCC2573</strain>
    </source>
</reference>
<dbReference type="GO" id="GO:0043023">
    <property type="term" value="F:ribosomal large subunit binding"/>
    <property type="evidence" value="ECO:0007669"/>
    <property type="project" value="TreeGrafter"/>
</dbReference>
<feature type="region of interest" description="Disordered" evidence="2">
    <location>
        <begin position="14"/>
        <end position="33"/>
    </location>
</feature>
<protein>
    <recommendedName>
        <fullName evidence="6">Ribosome silencing factor</fullName>
    </recommendedName>
</protein>
<dbReference type="EMBL" id="HBEW01004767">
    <property type="protein sequence ID" value="CAD8582680.1"/>
    <property type="molecule type" value="Transcribed_RNA"/>
</dbReference>
<organism evidence="3">
    <name type="scientific">Ostreococcus mediterraneus</name>
    <dbReference type="NCBI Taxonomy" id="1486918"/>
    <lineage>
        <taxon>Eukaryota</taxon>
        <taxon>Viridiplantae</taxon>
        <taxon>Chlorophyta</taxon>
        <taxon>Mamiellophyceae</taxon>
        <taxon>Mamiellales</taxon>
        <taxon>Bathycoccaceae</taxon>
        <taxon>Ostreococcus</taxon>
    </lineage>
</organism>
<name>A0A6T5SJE3_9CHLO</name>
<dbReference type="InterPro" id="IPR004394">
    <property type="entry name" value="Iojap/RsfS/C7orf30"/>
</dbReference>
<dbReference type="AlphaFoldDB" id="A0A6T5SJE3"/>
<evidence type="ECO:0000313" key="4">
    <source>
        <dbReference type="EMBL" id="CAD8727101.1"/>
    </source>
</evidence>
<sequence length="202" mass="22637">MSFARAHAPLRASLGHPAASTTDGGRRRLTARARPHRVARAVIADDDVDDVDADAQARKMAIEFAVIADDTRAVEVQVLKTPKDVYFARYLVLATAFNRPQMNACCAKMRDLANDDYGLCISKSAANQGDWVCLDCADVVVHVFTPSSRTHYDLDSLYKKATSVELPFVTETRDGKQDEFEYEDDEDDEEDEFEDDEFEVFT</sequence>
<evidence type="ECO:0000256" key="2">
    <source>
        <dbReference type="SAM" id="MobiDB-lite"/>
    </source>
</evidence>
<accession>A0A6T5SJE3</accession>
<proteinExistence type="inferred from homology"/>
<evidence type="ECO:0000256" key="1">
    <source>
        <dbReference type="ARBA" id="ARBA00010574"/>
    </source>
</evidence>
<dbReference type="PANTHER" id="PTHR21043:SF2">
    <property type="entry name" value="PROTEIN IOJAP, CHLOROPLASTIC"/>
    <property type="match status" value="1"/>
</dbReference>
<dbReference type="NCBIfam" id="TIGR00090">
    <property type="entry name" value="rsfS_iojap_ybeB"/>
    <property type="match status" value="1"/>
</dbReference>
<dbReference type="GO" id="GO:0017148">
    <property type="term" value="P:negative regulation of translation"/>
    <property type="evidence" value="ECO:0007669"/>
    <property type="project" value="TreeGrafter"/>
</dbReference>